<dbReference type="EMBL" id="CP106753">
    <property type="protein sequence ID" value="UXY15068.1"/>
    <property type="molecule type" value="Genomic_DNA"/>
</dbReference>
<dbReference type="PROSITE" id="PS50088">
    <property type="entry name" value="ANK_REPEAT"/>
    <property type="match status" value="3"/>
</dbReference>
<sequence>MPLPRLFLCLPPWRLAVACAVLWPASLPAAPCPKVADPWLTLAVAVREGREAQLDCLLPGLAVNGHDPADLWENTPLHLAARHEQPGLVLRLLKAGADPDQPNAAGRSPLRLAIEHDASDSAAALILSGARIDEVDEQGRSLLFWAVAKNNVAIANLLLQRGADPQQRVTGVDGGQGFTVGEYARRQGQPAMLRLFETPREP</sequence>
<keyword evidence="2 3" id="KW-0040">ANK repeat</keyword>
<evidence type="ECO:0000313" key="5">
    <source>
        <dbReference type="EMBL" id="UXY15068.1"/>
    </source>
</evidence>
<dbReference type="SUPFAM" id="SSF48403">
    <property type="entry name" value="Ankyrin repeat"/>
    <property type="match status" value="1"/>
</dbReference>
<organism evidence="5 6">
    <name type="scientific">Chitiniphilus purpureus</name>
    <dbReference type="NCBI Taxonomy" id="2981137"/>
    <lineage>
        <taxon>Bacteria</taxon>
        <taxon>Pseudomonadati</taxon>
        <taxon>Pseudomonadota</taxon>
        <taxon>Betaproteobacteria</taxon>
        <taxon>Neisseriales</taxon>
        <taxon>Chitinibacteraceae</taxon>
        <taxon>Chitiniphilus</taxon>
    </lineage>
</organism>
<name>A0ABY6DN35_9NEIS</name>
<evidence type="ECO:0000313" key="6">
    <source>
        <dbReference type="Proteomes" id="UP001061302"/>
    </source>
</evidence>
<dbReference type="SMART" id="SM00248">
    <property type="entry name" value="ANK"/>
    <property type="match status" value="3"/>
</dbReference>
<dbReference type="InterPro" id="IPR036770">
    <property type="entry name" value="Ankyrin_rpt-contain_sf"/>
</dbReference>
<evidence type="ECO:0000256" key="4">
    <source>
        <dbReference type="SAM" id="SignalP"/>
    </source>
</evidence>
<dbReference type="PROSITE" id="PS50297">
    <property type="entry name" value="ANK_REP_REGION"/>
    <property type="match status" value="2"/>
</dbReference>
<evidence type="ECO:0000256" key="2">
    <source>
        <dbReference type="ARBA" id="ARBA00023043"/>
    </source>
</evidence>
<feature type="repeat" description="ANK" evidence="3">
    <location>
        <begin position="72"/>
        <end position="104"/>
    </location>
</feature>
<dbReference type="Gene3D" id="1.25.40.20">
    <property type="entry name" value="Ankyrin repeat-containing domain"/>
    <property type="match status" value="1"/>
</dbReference>
<proteinExistence type="predicted"/>
<evidence type="ECO:0000256" key="1">
    <source>
        <dbReference type="ARBA" id="ARBA00022737"/>
    </source>
</evidence>
<dbReference type="InterPro" id="IPR002110">
    <property type="entry name" value="Ankyrin_rpt"/>
</dbReference>
<dbReference type="RefSeq" id="WP_263124442.1">
    <property type="nucleotide sequence ID" value="NZ_CP106753.1"/>
</dbReference>
<feature type="repeat" description="ANK" evidence="3">
    <location>
        <begin position="105"/>
        <end position="137"/>
    </location>
</feature>
<feature type="signal peptide" evidence="4">
    <location>
        <begin position="1"/>
        <end position="29"/>
    </location>
</feature>
<evidence type="ECO:0000256" key="3">
    <source>
        <dbReference type="PROSITE-ProRule" id="PRU00023"/>
    </source>
</evidence>
<keyword evidence="1" id="KW-0677">Repeat</keyword>
<dbReference type="PANTHER" id="PTHR24198">
    <property type="entry name" value="ANKYRIN REPEAT AND PROTEIN KINASE DOMAIN-CONTAINING PROTEIN"/>
    <property type="match status" value="1"/>
</dbReference>
<dbReference type="Proteomes" id="UP001061302">
    <property type="component" value="Chromosome"/>
</dbReference>
<accession>A0ABY6DN35</accession>
<feature type="repeat" description="ANK" evidence="3">
    <location>
        <begin position="138"/>
        <end position="170"/>
    </location>
</feature>
<gene>
    <name evidence="5" type="ORF">N8I74_17405</name>
</gene>
<dbReference type="PANTHER" id="PTHR24198:SF165">
    <property type="entry name" value="ANKYRIN REPEAT-CONTAINING PROTEIN-RELATED"/>
    <property type="match status" value="1"/>
</dbReference>
<keyword evidence="4" id="KW-0732">Signal</keyword>
<reference evidence="5" key="1">
    <citation type="submission" date="2022-10" db="EMBL/GenBank/DDBJ databases">
        <title>Chitiniphilus purpureus sp. nov., a novel chitin-degrading bacterium isolated from crawfish pond sediment.</title>
        <authorList>
            <person name="Li K."/>
        </authorList>
    </citation>
    <scope>NUCLEOTIDE SEQUENCE</scope>
    <source>
        <strain evidence="5">CD1</strain>
    </source>
</reference>
<dbReference type="Pfam" id="PF12796">
    <property type="entry name" value="Ank_2"/>
    <property type="match status" value="1"/>
</dbReference>
<feature type="chain" id="PRO_5045740076" evidence="4">
    <location>
        <begin position="30"/>
        <end position="202"/>
    </location>
</feature>
<keyword evidence="6" id="KW-1185">Reference proteome</keyword>
<protein>
    <submittedName>
        <fullName evidence="5">Ankyrin repeat domain-containing protein</fullName>
    </submittedName>
</protein>